<feature type="site" description="Transition state stabilizer" evidence="3">
    <location>
        <position position="18"/>
    </location>
</feature>
<dbReference type="EC" id="2.7.7.60" evidence="3"/>
<keyword evidence="5" id="KW-1185">Reference proteome</keyword>
<dbReference type="HAMAP" id="MF_00108">
    <property type="entry name" value="IspD"/>
    <property type="match status" value="1"/>
</dbReference>
<comment type="catalytic activity">
    <reaction evidence="3">
        <text>2-C-methyl-D-erythritol 4-phosphate + CTP + H(+) = 4-CDP-2-C-methyl-D-erythritol + diphosphate</text>
        <dbReference type="Rhea" id="RHEA:13429"/>
        <dbReference type="ChEBI" id="CHEBI:15378"/>
        <dbReference type="ChEBI" id="CHEBI:33019"/>
        <dbReference type="ChEBI" id="CHEBI:37563"/>
        <dbReference type="ChEBI" id="CHEBI:57823"/>
        <dbReference type="ChEBI" id="CHEBI:58262"/>
        <dbReference type="EC" id="2.7.7.60"/>
    </reaction>
</comment>
<dbReference type="GO" id="GO:0050518">
    <property type="term" value="F:2-C-methyl-D-erythritol 4-phosphate cytidylyltransferase activity"/>
    <property type="evidence" value="ECO:0007669"/>
    <property type="project" value="UniProtKB-UniRule"/>
</dbReference>
<proteinExistence type="inferred from homology"/>
<evidence type="ECO:0000256" key="2">
    <source>
        <dbReference type="ARBA" id="ARBA00022695"/>
    </source>
</evidence>
<dbReference type="PANTHER" id="PTHR32125">
    <property type="entry name" value="2-C-METHYL-D-ERYTHRITOL 4-PHOSPHATE CYTIDYLYLTRANSFERASE, CHLOROPLASTIC"/>
    <property type="match status" value="1"/>
</dbReference>
<protein>
    <recommendedName>
        <fullName evidence="3">2-C-methyl-D-erythritol 4-phosphate cytidylyltransferase</fullName>
        <ecNumber evidence="3">2.7.7.60</ecNumber>
    </recommendedName>
    <alternativeName>
        <fullName evidence="3">4-diphosphocytidyl-2C-methyl-D-erythritol synthase</fullName>
    </alternativeName>
    <alternativeName>
        <fullName evidence="3">MEP cytidylyltransferase</fullName>
        <shortName evidence="3">MCT</shortName>
    </alternativeName>
</protein>
<dbReference type="EMBL" id="QETA01000001">
    <property type="protein sequence ID" value="PWF25183.1"/>
    <property type="molecule type" value="Genomic_DNA"/>
</dbReference>
<evidence type="ECO:0000256" key="3">
    <source>
        <dbReference type="HAMAP-Rule" id="MF_00108"/>
    </source>
</evidence>
<dbReference type="UniPathway" id="UPA00056">
    <property type="reaction ID" value="UER00093"/>
</dbReference>
<keyword evidence="1 3" id="KW-0808">Transferase</keyword>
<reference evidence="5" key="1">
    <citation type="submission" date="2018-05" db="EMBL/GenBank/DDBJ databases">
        <authorList>
            <person name="Li Y."/>
        </authorList>
    </citation>
    <scope>NUCLEOTIDE SEQUENCE [LARGE SCALE GENOMIC DNA]</scope>
    <source>
        <strain evidence="5">3d-2-2</strain>
    </source>
</reference>
<feature type="site" description="Transition state stabilizer" evidence="3">
    <location>
        <position position="29"/>
    </location>
</feature>
<dbReference type="GO" id="GO:0019288">
    <property type="term" value="P:isopentenyl diphosphate biosynthetic process, methylerythritol 4-phosphate pathway"/>
    <property type="evidence" value="ECO:0007669"/>
    <property type="project" value="UniProtKB-UniRule"/>
</dbReference>
<comment type="similarity">
    <text evidence="3">Belongs to the IspD/TarI cytidylyltransferase family. IspD subfamily.</text>
</comment>
<evidence type="ECO:0000256" key="1">
    <source>
        <dbReference type="ARBA" id="ARBA00022679"/>
    </source>
</evidence>
<sequence>MSEGRIIALVPAAGVGARALRPDEPARPKQYRLLDGQAVLRRTVLALLAEPRIAAVRVVVAPDDALAAEVLAGLPRTECLPCGGATRADTVEQGLLQGDWREGDWALVHDAARPGLPLEALARLIDTCLAAGRGGLLALPVADTVKREALPEGGALTAPAAPSVAATLPREGLWLAQTPQLFPAAQLLQALQQARLSGLLVTDEASAVEALQVQPLLVPGAMANMKLTWPADFEWMEKWIS</sequence>
<feature type="site" description="Positions MEP for the nucleophilic attack" evidence="3">
    <location>
        <position position="170"/>
    </location>
</feature>
<dbReference type="Pfam" id="PF01128">
    <property type="entry name" value="IspD"/>
    <property type="match status" value="1"/>
</dbReference>
<dbReference type="InterPro" id="IPR001228">
    <property type="entry name" value="IspD"/>
</dbReference>
<accession>A0A2V1K4L5</accession>
<dbReference type="InterPro" id="IPR029044">
    <property type="entry name" value="Nucleotide-diphossugar_trans"/>
</dbReference>
<evidence type="ECO:0000313" key="5">
    <source>
        <dbReference type="Proteomes" id="UP000245212"/>
    </source>
</evidence>
<comment type="pathway">
    <text evidence="3">Isoprenoid biosynthesis; isopentenyl diphosphate biosynthesis via DXP pathway; isopentenyl diphosphate from 1-deoxy-D-xylulose 5-phosphate: step 2/6.</text>
</comment>
<keyword evidence="2 3" id="KW-0548">Nucleotidyltransferase</keyword>
<dbReference type="CDD" id="cd02516">
    <property type="entry name" value="CDP-ME_synthetase"/>
    <property type="match status" value="1"/>
</dbReference>
<keyword evidence="3" id="KW-0414">Isoprene biosynthesis</keyword>
<dbReference type="Gene3D" id="3.90.550.10">
    <property type="entry name" value="Spore Coat Polysaccharide Biosynthesis Protein SpsA, Chain A"/>
    <property type="match status" value="1"/>
</dbReference>
<organism evidence="4 5">
    <name type="scientific">Corticimicrobacter populi</name>
    <dbReference type="NCBI Taxonomy" id="2175229"/>
    <lineage>
        <taxon>Bacteria</taxon>
        <taxon>Pseudomonadati</taxon>
        <taxon>Pseudomonadota</taxon>
        <taxon>Betaproteobacteria</taxon>
        <taxon>Burkholderiales</taxon>
        <taxon>Alcaligenaceae</taxon>
        <taxon>Corticimicrobacter</taxon>
    </lineage>
</organism>
<dbReference type="SUPFAM" id="SSF53448">
    <property type="entry name" value="Nucleotide-diphospho-sugar transferases"/>
    <property type="match status" value="1"/>
</dbReference>
<dbReference type="Proteomes" id="UP000245212">
    <property type="component" value="Unassembled WGS sequence"/>
</dbReference>
<name>A0A2V1K4L5_9BURK</name>
<dbReference type="InterPro" id="IPR034683">
    <property type="entry name" value="IspD/TarI"/>
</dbReference>
<evidence type="ECO:0000313" key="4">
    <source>
        <dbReference type="EMBL" id="PWF25183.1"/>
    </source>
</evidence>
<comment type="caution">
    <text evidence="4">The sequence shown here is derived from an EMBL/GenBank/DDBJ whole genome shotgun (WGS) entry which is preliminary data.</text>
</comment>
<comment type="function">
    <text evidence="3">Catalyzes the formation of 4-diphosphocytidyl-2-C-methyl-D-erythritol from CTP and 2-C-methyl-D-erythritol 4-phosphate (MEP).</text>
</comment>
<dbReference type="PANTHER" id="PTHR32125:SF4">
    <property type="entry name" value="2-C-METHYL-D-ERYTHRITOL 4-PHOSPHATE CYTIDYLYLTRANSFERASE, CHLOROPLASTIC"/>
    <property type="match status" value="1"/>
</dbReference>
<dbReference type="InterPro" id="IPR050088">
    <property type="entry name" value="IspD/TarI_cytidylyltransf_bact"/>
</dbReference>
<feature type="site" description="Positions MEP for the nucleophilic attack" evidence="3">
    <location>
        <position position="226"/>
    </location>
</feature>
<gene>
    <name evidence="3" type="primary">ispD</name>
    <name evidence="4" type="ORF">DD235_03250</name>
</gene>
<dbReference type="RefSeq" id="WP_109060585.1">
    <property type="nucleotide sequence ID" value="NZ_QETA01000001.1"/>
</dbReference>
<dbReference type="AlphaFoldDB" id="A0A2V1K4L5"/>